<dbReference type="EMBL" id="PNBA02000022">
    <property type="protein sequence ID" value="KAG6385377.1"/>
    <property type="molecule type" value="Genomic_DNA"/>
</dbReference>
<protein>
    <recommendedName>
        <fullName evidence="2">GAG-pre-integrase domain-containing protein</fullName>
    </recommendedName>
</protein>
<dbReference type="PANTHER" id="PTHR42648:SF28">
    <property type="entry name" value="TRANSPOSON-ENCODED PROTEIN WITH RIBONUCLEASE H-LIKE AND RETROVIRUS ZINC FINGER-LIKE DOMAINS"/>
    <property type="match status" value="1"/>
</dbReference>
<evidence type="ECO:0000259" key="2">
    <source>
        <dbReference type="Pfam" id="PF13976"/>
    </source>
</evidence>
<evidence type="ECO:0000313" key="4">
    <source>
        <dbReference type="Proteomes" id="UP000298416"/>
    </source>
</evidence>
<comment type="caution">
    <text evidence="3">The sequence shown here is derived from an EMBL/GenBank/DDBJ whole genome shotgun (WGS) entry which is preliminary data.</text>
</comment>
<evidence type="ECO:0000256" key="1">
    <source>
        <dbReference type="SAM" id="MobiDB-lite"/>
    </source>
</evidence>
<gene>
    <name evidence="3" type="ORF">SASPL_154212</name>
</gene>
<dbReference type="SUPFAM" id="SSF53098">
    <property type="entry name" value="Ribonuclease H-like"/>
    <property type="match status" value="1"/>
</dbReference>
<dbReference type="InterPro" id="IPR025724">
    <property type="entry name" value="GAG-pre-integrase_dom"/>
</dbReference>
<dbReference type="InterPro" id="IPR039537">
    <property type="entry name" value="Retrotran_Ty1/copia-like"/>
</dbReference>
<evidence type="ECO:0000313" key="3">
    <source>
        <dbReference type="EMBL" id="KAG6385377.1"/>
    </source>
</evidence>
<dbReference type="Proteomes" id="UP000298416">
    <property type="component" value="Unassembled WGS sequence"/>
</dbReference>
<sequence length="208" mass="24155">MKKKKWGKKEDVDRSTTVADADDTNSEESPALVADEQPHFNDVWILDSGVSSVCKVVAISTKDMTKLWHMRLGHTGERWMKLLSKLDFLFGHKFNEFYKNDEIVRHHTIRHTTQQNGMTKRMNQTLLKRARCQSFQAGLTMKFWVETVNMTCDLINVDLTLTLTARHLTRNGQNSFNGPRKGEEGIFTKKTLIHEYFARGLWYENTKS</sequence>
<dbReference type="PANTHER" id="PTHR42648">
    <property type="entry name" value="TRANSPOSASE, PUTATIVE-RELATED"/>
    <property type="match status" value="1"/>
</dbReference>
<dbReference type="Pfam" id="PF13976">
    <property type="entry name" value="gag_pre-integrs"/>
    <property type="match status" value="1"/>
</dbReference>
<dbReference type="InterPro" id="IPR012337">
    <property type="entry name" value="RNaseH-like_sf"/>
</dbReference>
<dbReference type="InterPro" id="IPR036397">
    <property type="entry name" value="RNaseH_sf"/>
</dbReference>
<name>A0A8X8YY99_SALSN</name>
<feature type="domain" description="GAG-pre-integrase" evidence="2">
    <location>
        <begin position="51"/>
        <end position="97"/>
    </location>
</feature>
<organism evidence="3">
    <name type="scientific">Salvia splendens</name>
    <name type="common">Scarlet sage</name>
    <dbReference type="NCBI Taxonomy" id="180675"/>
    <lineage>
        <taxon>Eukaryota</taxon>
        <taxon>Viridiplantae</taxon>
        <taxon>Streptophyta</taxon>
        <taxon>Embryophyta</taxon>
        <taxon>Tracheophyta</taxon>
        <taxon>Spermatophyta</taxon>
        <taxon>Magnoliopsida</taxon>
        <taxon>eudicotyledons</taxon>
        <taxon>Gunneridae</taxon>
        <taxon>Pentapetalae</taxon>
        <taxon>asterids</taxon>
        <taxon>lamiids</taxon>
        <taxon>Lamiales</taxon>
        <taxon>Lamiaceae</taxon>
        <taxon>Nepetoideae</taxon>
        <taxon>Mentheae</taxon>
        <taxon>Salviinae</taxon>
        <taxon>Salvia</taxon>
        <taxon>Salvia subgen. Calosphace</taxon>
        <taxon>core Calosphace</taxon>
    </lineage>
</organism>
<accession>A0A8X8YY99</accession>
<keyword evidence="4" id="KW-1185">Reference proteome</keyword>
<reference evidence="3" key="1">
    <citation type="submission" date="2018-01" db="EMBL/GenBank/DDBJ databases">
        <authorList>
            <person name="Mao J.F."/>
        </authorList>
    </citation>
    <scope>NUCLEOTIDE SEQUENCE</scope>
    <source>
        <strain evidence="3">Huo1</strain>
        <tissue evidence="3">Leaf</tissue>
    </source>
</reference>
<dbReference type="AlphaFoldDB" id="A0A8X8YY99"/>
<reference evidence="3" key="2">
    <citation type="submission" date="2020-08" db="EMBL/GenBank/DDBJ databases">
        <title>Plant Genome Project.</title>
        <authorList>
            <person name="Zhang R.-G."/>
        </authorList>
    </citation>
    <scope>NUCLEOTIDE SEQUENCE</scope>
    <source>
        <strain evidence="3">Huo1</strain>
        <tissue evidence="3">Leaf</tissue>
    </source>
</reference>
<feature type="region of interest" description="Disordered" evidence="1">
    <location>
        <begin position="1"/>
        <end position="31"/>
    </location>
</feature>
<dbReference type="Gene3D" id="3.30.420.10">
    <property type="entry name" value="Ribonuclease H-like superfamily/Ribonuclease H"/>
    <property type="match status" value="1"/>
</dbReference>
<dbReference type="GO" id="GO:0003676">
    <property type="term" value="F:nucleic acid binding"/>
    <property type="evidence" value="ECO:0007669"/>
    <property type="project" value="InterPro"/>
</dbReference>
<proteinExistence type="predicted"/>